<evidence type="ECO:0000256" key="1">
    <source>
        <dbReference type="SAM" id="MobiDB-lite"/>
    </source>
</evidence>
<accession>A0AAV4AS39</accession>
<comment type="caution">
    <text evidence="2">The sequence shown here is derived from an EMBL/GenBank/DDBJ whole genome shotgun (WGS) entry which is preliminary data.</text>
</comment>
<organism evidence="2 3">
    <name type="scientific">Plakobranchus ocellatus</name>
    <dbReference type="NCBI Taxonomy" id="259542"/>
    <lineage>
        <taxon>Eukaryota</taxon>
        <taxon>Metazoa</taxon>
        <taxon>Spiralia</taxon>
        <taxon>Lophotrochozoa</taxon>
        <taxon>Mollusca</taxon>
        <taxon>Gastropoda</taxon>
        <taxon>Heterobranchia</taxon>
        <taxon>Euthyneura</taxon>
        <taxon>Panpulmonata</taxon>
        <taxon>Sacoglossa</taxon>
        <taxon>Placobranchoidea</taxon>
        <taxon>Plakobranchidae</taxon>
        <taxon>Plakobranchus</taxon>
    </lineage>
</organism>
<evidence type="ECO:0000313" key="2">
    <source>
        <dbReference type="EMBL" id="GFO10986.1"/>
    </source>
</evidence>
<gene>
    <name evidence="2" type="ORF">PoB_003749100</name>
</gene>
<proteinExistence type="predicted"/>
<protein>
    <submittedName>
        <fullName evidence="2">Uncharacterized protein</fullName>
    </submittedName>
</protein>
<dbReference type="Proteomes" id="UP000735302">
    <property type="component" value="Unassembled WGS sequence"/>
</dbReference>
<name>A0AAV4AS39_9GAST</name>
<feature type="region of interest" description="Disordered" evidence="1">
    <location>
        <begin position="1"/>
        <end position="20"/>
    </location>
</feature>
<sequence length="137" mass="14709">MAEAFTFTNDSGQGRGVGSTVASESALRSARILLSRVRAPPLAPWPDGGPESLRSRCCGLAIYKKTRTGLSCPLQTRTSVTGLELTTEESLQSQGGFAEIPPEIGLVAGFLKNCSERKRAKFAANLSSPVSYKRFER</sequence>
<dbReference type="AlphaFoldDB" id="A0AAV4AS39"/>
<keyword evidence="3" id="KW-1185">Reference proteome</keyword>
<dbReference type="EMBL" id="BLXT01004214">
    <property type="protein sequence ID" value="GFO10986.1"/>
    <property type="molecule type" value="Genomic_DNA"/>
</dbReference>
<feature type="compositionally biased region" description="Polar residues" evidence="1">
    <location>
        <begin position="1"/>
        <end position="12"/>
    </location>
</feature>
<reference evidence="2 3" key="1">
    <citation type="journal article" date="2021" name="Elife">
        <title>Chloroplast acquisition without the gene transfer in kleptoplastic sea slugs, Plakobranchus ocellatus.</title>
        <authorList>
            <person name="Maeda T."/>
            <person name="Takahashi S."/>
            <person name="Yoshida T."/>
            <person name="Shimamura S."/>
            <person name="Takaki Y."/>
            <person name="Nagai Y."/>
            <person name="Toyoda A."/>
            <person name="Suzuki Y."/>
            <person name="Arimoto A."/>
            <person name="Ishii H."/>
            <person name="Satoh N."/>
            <person name="Nishiyama T."/>
            <person name="Hasebe M."/>
            <person name="Maruyama T."/>
            <person name="Minagawa J."/>
            <person name="Obokata J."/>
            <person name="Shigenobu S."/>
        </authorList>
    </citation>
    <scope>NUCLEOTIDE SEQUENCE [LARGE SCALE GENOMIC DNA]</scope>
</reference>
<evidence type="ECO:0000313" key="3">
    <source>
        <dbReference type="Proteomes" id="UP000735302"/>
    </source>
</evidence>